<accession>A0A8S2G9F5</accession>
<feature type="non-terminal residue" evidence="1">
    <location>
        <position position="42"/>
    </location>
</feature>
<evidence type="ECO:0000313" key="1">
    <source>
        <dbReference type="EMBL" id="CAF1660792.1"/>
    </source>
</evidence>
<dbReference type="Proteomes" id="UP000677228">
    <property type="component" value="Unassembled WGS sequence"/>
</dbReference>
<gene>
    <name evidence="1" type="ORF">OVA965_LOCUS45277</name>
    <name evidence="2" type="ORF">TMI583_LOCUS48641</name>
</gene>
<proteinExistence type="predicted"/>
<organism evidence="1 3">
    <name type="scientific">Didymodactylos carnosus</name>
    <dbReference type="NCBI Taxonomy" id="1234261"/>
    <lineage>
        <taxon>Eukaryota</taxon>
        <taxon>Metazoa</taxon>
        <taxon>Spiralia</taxon>
        <taxon>Gnathifera</taxon>
        <taxon>Rotifera</taxon>
        <taxon>Eurotatoria</taxon>
        <taxon>Bdelloidea</taxon>
        <taxon>Philodinida</taxon>
        <taxon>Philodinidae</taxon>
        <taxon>Didymodactylos</taxon>
    </lineage>
</organism>
<evidence type="ECO:0000313" key="2">
    <source>
        <dbReference type="EMBL" id="CAF4518937.1"/>
    </source>
</evidence>
<name>A0A8S2G9F5_9BILA</name>
<protein>
    <submittedName>
        <fullName evidence="1">Uncharacterized protein</fullName>
    </submittedName>
</protein>
<dbReference type="EMBL" id="CAJNOK010070093">
    <property type="protein sequence ID" value="CAF1660792.1"/>
    <property type="molecule type" value="Genomic_DNA"/>
</dbReference>
<reference evidence="1" key="1">
    <citation type="submission" date="2021-02" db="EMBL/GenBank/DDBJ databases">
        <authorList>
            <person name="Nowell W R."/>
        </authorList>
    </citation>
    <scope>NUCLEOTIDE SEQUENCE</scope>
</reference>
<sequence>MLWVRVGQVHAGQVLTSKFTSGKGQVPASLRKRSTCPKYLGT</sequence>
<evidence type="ECO:0000313" key="3">
    <source>
        <dbReference type="Proteomes" id="UP000677228"/>
    </source>
</evidence>
<dbReference type="EMBL" id="CAJOBA010100662">
    <property type="protein sequence ID" value="CAF4518937.1"/>
    <property type="molecule type" value="Genomic_DNA"/>
</dbReference>
<dbReference type="Proteomes" id="UP000682733">
    <property type="component" value="Unassembled WGS sequence"/>
</dbReference>
<comment type="caution">
    <text evidence="1">The sequence shown here is derived from an EMBL/GenBank/DDBJ whole genome shotgun (WGS) entry which is preliminary data.</text>
</comment>
<dbReference type="AlphaFoldDB" id="A0A8S2G9F5"/>